<dbReference type="InterPro" id="IPR051026">
    <property type="entry name" value="PI/PC_transfer"/>
</dbReference>
<dbReference type="InterPro" id="IPR036865">
    <property type="entry name" value="CRAL-TRIO_dom_sf"/>
</dbReference>
<dbReference type="PANTHER" id="PTHR45657:SF1">
    <property type="entry name" value="CRAL-TRIO DOMAIN-CONTAINING PROTEIN YKL091C-RELATED"/>
    <property type="match status" value="1"/>
</dbReference>
<dbReference type="AlphaFoldDB" id="A0AAD1XFY9"/>
<dbReference type="PROSITE" id="PS50191">
    <property type="entry name" value="CRAL_TRIO"/>
    <property type="match status" value="1"/>
</dbReference>
<dbReference type="InterPro" id="IPR011074">
    <property type="entry name" value="CRAL/TRIO_N_dom"/>
</dbReference>
<evidence type="ECO:0000256" key="1">
    <source>
        <dbReference type="SAM" id="MobiDB-lite"/>
    </source>
</evidence>
<dbReference type="PRINTS" id="PR00180">
    <property type="entry name" value="CRETINALDHBP"/>
</dbReference>
<feature type="domain" description="CRAL-TRIO" evidence="2">
    <location>
        <begin position="91"/>
        <end position="265"/>
    </location>
</feature>
<evidence type="ECO:0000313" key="3">
    <source>
        <dbReference type="EMBL" id="CAI2370256.1"/>
    </source>
</evidence>
<dbReference type="EMBL" id="CAMPGE010011421">
    <property type="protein sequence ID" value="CAI2370256.1"/>
    <property type="molecule type" value="Genomic_DNA"/>
</dbReference>
<gene>
    <name evidence="3" type="ORF">ECRASSUSDP1_LOCUS11565</name>
</gene>
<dbReference type="SMART" id="SM01100">
    <property type="entry name" value="CRAL_TRIO_N"/>
    <property type="match status" value="1"/>
</dbReference>
<evidence type="ECO:0000313" key="4">
    <source>
        <dbReference type="Proteomes" id="UP001295684"/>
    </source>
</evidence>
<dbReference type="SMART" id="SM00516">
    <property type="entry name" value="SEC14"/>
    <property type="match status" value="1"/>
</dbReference>
<organism evidence="3 4">
    <name type="scientific">Euplotes crassus</name>
    <dbReference type="NCBI Taxonomy" id="5936"/>
    <lineage>
        <taxon>Eukaryota</taxon>
        <taxon>Sar</taxon>
        <taxon>Alveolata</taxon>
        <taxon>Ciliophora</taxon>
        <taxon>Intramacronucleata</taxon>
        <taxon>Spirotrichea</taxon>
        <taxon>Hypotrichia</taxon>
        <taxon>Euplotida</taxon>
        <taxon>Euplotidae</taxon>
        <taxon>Moneuplotes</taxon>
    </lineage>
</organism>
<feature type="region of interest" description="Disordered" evidence="1">
    <location>
        <begin position="298"/>
        <end position="346"/>
    </location>
</feature>
<sequence length="346" mass="39695">MGWFSSKKKEEHSGFMDDMSEEQQQTLEEFKKVIAEESLTEDPRYDDYYLLRFLRARKFDIEKTMEMFKKFLEWRVEHRADEAMVIYKCPNISKAKEIYPHGYHGTDLEGRPFYIDQPCNFHLDDLLEIISKEELYVYYVREYEKLLHIRFPACSAAAGKKIEQSFSLLNLKGFSMGKLKEKSRNFIKLAIDIGSDNYPEIMYKTFIVNTSFVFKGAWAIISPFLDAKTKKKISIHGSSFQKELFKYVDPATVPESLGGEWTPSEGGEEWFSADMGPWNEYPGDEFGEAAKQALLEEEKNEISASEATDSTLATSSKVQELTEDMGKLDVDPAAPISSAIPPPDNS</sequence>
<name>A0AAD1XFY9_EUPCR</name>
<dbReference type="InterPro" id="IPR001251">
    <property type="entry name" value="CRAL-TRIO_dom"/>
</dbReference>
<dbReference type="Pfam" id="PF03765">
    <property type="entry name" value="CRAL_TRIO_N"/>
    <property type="match status" value="1"/>
</dbReference>
<evidence type="ECO:0000259" key="2">
    <source>
        <dbReference type="PROSITE" id="PS50191"/>
    </source>
</evidence>
<feature type="compositionally biased region" description="Polar residues" evidence="1">
    <location>
        <begin position="302"/>
        <end position="319"/>
    </location>
</feature>
<dbReference type="SUPFAM" id="SSF52087">
    <property type="entry name" value="CRAL/TRIO domain"/>
    <property type="match status" value="1"/>
</dbReference>
<dbReference type="SUPFAM" id="SSF46938">
    <property type="entry name" value="CRAL/TRIO N-terminal domain"/>
    <property type="match status" value="1"/>
</dbReference>
<dbReference type="CDD" id="cd00170">
    <property type="entry name" value="SEC14"/>
    <property type="match status" value="1"/>
</dbReference>
<dbReference type="PANTHER" id="PTHR45657">
    <property type="entry name" value="CRAL-TRIO DOMAIN-CONTAINING PROTEIN YKL091C-RELATED"/>
    <property type="match status" value="1"/>
</dbReference>
<comment type="caution">
    <text evidence="3">The sequence shown here is derived from an EMBL/GenBank/DDBJ whole genome shotgun (WGS) entry which is preliminary data.</text>
</comment>
<dbReference type="Gene3D" id="3.40.525.10">
    <property type="entry name" value="CRAL-TRIO lipid binding domain"/>
    <property type="match status" value="1"/>
</dbReference>
<dbReference type="Gene3D" id="1.10.8.20">
    <property type="entry name" value="N-terminal domain of phosphatidylinositol transfer protein sec14p"/>
    <property type="match status" value="1"/>
</dbReference>
<dbReference type="Proteomes" id="UP001295684">
    <property type="component" value="Unassembled WGS sequence"/>
</dbReference>
<dbReference type="Pfam" id="PF00650">
    <property type="entry name" value="CRAL_TRIO"/>
    <property type="match status" value="1"/>
</dbReference>
<proteinExistence type="predicted"/>
<accession>A0AAD1XFY9</accession>
<protein>
    <recommendedName>
        <fullName evidence="2">CRAL-TRIO domain-containing protein</fullName>
    </recommendedName>
</protein>
<dbReference type="InterPro" id="IPR036273">
    <property type="entry name" value="CRAL/TRIO_N_dom_sf"/>
</dbReference>
<reference evidence="3" key="1">
    <citation type="submission" date="2023-07" db="EMBL/GenBank/DDBJ databases">
        <authorList>
            <consortium name="AG Swart"/>
            <person name="Singh M."/>
            <person name="Singh A."/>
            <person name="Seah K."/>
            <person name="Emmerich C."/>
        </authorList>
    </citation>
    <scope>NUCLEOTIDE SEQUENCE</scope>
    <source>
        <strain evidence="3">DP1</strain>
    </source>
</reference>
<keyword evidence="4" id="KW-1185">Reference proteome</keyword>
<feature type="region of interest" description="Disordered" evidence="1">
    <location>
        <begin position="1"/>
        <end position="22"/>
    </location>
</feature>